<dbReference type="GO" id="GO:0009063">
    <property type="term" value="P:amino acid catabolic process"/>
    <property type="evidence" value="ECO:0007669"/>
    <property type="project" value="TreeGrafter"/>
</dbReference>
<dbReference type="InterPro" id="IPR036188">
    <property type="entry name" value="FAD/NAD-bd_sf"/>
</dbReference>
<comment type="caution">
    <text evidence="8">The sequence shown here is derived from an EMBL/GenBank/DDBJ whole genome shotgun (WGS) entry which is preliminary data.</text>
</comment>
<dbReference type="SUPFAM" id="SSF54373">
    <property type="entry name" value="FAD-linked reductases, C-terminal domain"/>
    <property type="match status" value="1"/>
</dbReference>
<dbReference type="SUPFAM" id="SSF51905">
    <property type="entry name" value="FAD/NAD(P)-binding domain"/>
    <property type="match status" value="1"/>
</dbReference>
<evidence type="ECO:0000313" key="8">
    <source>
        <dbReference type="EMBL" id="RDS85103.1"/>
    </source>
</evidence>
<dbReference type="RefSeq" id="WP_115494125.1">
    <property type="nucleotide sequence ID" value="NZ_QRBE01000001.1"/>
</dbReference>
<dbReference type="Gene3D" id="3.90.660.10">
    <property type="match status" value="1"/>
</dbReference>
<dbReference type="Gene3D" id="3.50.50.60">
    <property type="entry name" value="FAD/NAD(P)-binding domain"/>
    <property type="match status" value="1"/>
</dbReference>
<evidence type="ECO:0000256" key="1">
    <source>
        <dbReference type="ARBA" id="ARBA00004814"/>
    </source>
</evidence>
<evidence type="ECO:0000256" key="4">
    <source>
        <dbReference type="ARBA" id="ARBA00017871"/>
    </source>
</evidence>
<evidence type="ECO:0000256" key="6">
    <source>
        <dbReference type="ARBA" id="ARBA00047321"/>
    </source>
</evidence>
<proteinExistence type="inferred from homology"/>
<name>A0A370X9J0_9GAMM</name>
<dbReference type="Gene3D" id="1.20.1440.240">
    <property type="match status" value="1"/>
</dbReference>
<dbReference type="InterPro" id="IPR050281">
    <property type="entry name" value="Flavin_monoamine_oxidase"/>
</dbReference>
<comment type="catalytic activity">
    <reaction evidence="6">
        <text>L-tryptophan + O2 = indole-3-acetamide + CO2 + H2O</text>
        <dbReference type="Rhea" id="RHEA:16165"/>
        <dbReference type="ChEBI" id="CHEBI:15377"/>
        <dbReference type="ChEBI" id="CHEBI:15379"/>
        <dbReference type="ChEBI" id="CHEBI:16031"/>
        <dbReference type="ChEBI" id="CHEBI:16526"/>
        <dbReference type="ChEBI" id="CHEBI:57912"/>
        <dbReference type="EC" id="1.13.12.3"/>
    </reaction>
</comment>
<dbReference type="EMBL" id="QRBE01000001">
    <property type="protein sequence ID" value="RDS85103.1"/>
    <property type="molecule type" value="Genomic_DNA"/>
</dbReference>
<keyword evidence="5" id="KW-0073">Auxin biosynthesis</keyword>
<gene>
    <name evidence="8" type="ORF">DWU98_01055</name>
</gene>
<dbReference type="GO" id="GO:0050361">
    <property type="term" value="F:tryptophan 2-monooxygenase activity"/>
    <property type="evidence" value="ECO:0007669"/>
    <property type="project" value="UniProtKB-EC"/>
</dbReference>
<dbReference type="Pfam" id="PF01593">
    <property type="entry name" value="Amino_oxidase"/>
    <property type="match status" value="1"/>
</dbReference>
<dbReference type="EC" id="1.13.12.3" evidence="3"/>
<evidence type="ECO:0000256" key="5">
    <source>
        <dbReference type="ARBA" id="ARBA00023070"/>
    </source>
</evidence>
<evidence type="ECO:0000256" key="2">
    <source>
        <dbReference type="ARBA" id="ARBA00005833"/>
    </source>
</evidence>
<accession>A0A370X9J0</accession>
<dbReference type="OrthoDB" id="337830at2"/>
<dbReference type="PROSITE" id="PS51318">
    <property type="entry name" value="TAT"/>
    <property type="match status" value="1"/>
</dbReference>
<comment type="similarity">
    <text evidence="2">Belongs to the tryptophan 2-monooxygenase family.</text>
</comment>
<dbReference type="GO" id="GO:0001716">
    <property type="term" value="F:L-amino-acid oxidase activity"/>
    <property type="evidence" value="ECO:0007669"/>
    <property type="project" value="TreeGrafter"/>
</dbReference>
<dbReference type="PANTHER" id="PTHR10742">
    <property type="entry name" value="FLAVIN MONOAMINE OXIDASE"/>
    <property type="match status" value="1"/>
</dbReference>
<evidence type="ECO:0000313" key="9">
    <source>
        <dbReference type="Proteomes" id="UP000254258"/>
    </source>
</evidence>
<dbReference type="InterPro" id="IPR002937">
    <property type="entry name" value="Amino_oxidase"/>
</dbReference>
<dbReference type="GO" id="GO:0009851">
    <property type="term" value="P:auxin biosynthetic process"/>
    <property type="evidence" value="ECO:0007669"/>
    <property type="project" value="UniProtKB-KW"/>
</dbReference>
<comment type="pathway">
    <text evidence="1">Plant hormone metabolism; auxin biosynthesis.</text>
</comment>
<dbReference type="PANTHER" id="PTHR10742:SF342">
    <property type="entry name" value="AMINE OXIDASE"/>
    <property type="match status" value="1"/>
</dbReference>
<dbReference type="AlphaFoldDB" id="A0A370X9J0"/>
<feature type="domain" description="Amine oxidase" evidence="7">
    <location>
        <begin position="65"/>
        <end position="520"/>
    </location>
</feature>
<evidence type="ECO:0000259" key="7">
    <source>
        <dbReference type="Pfam" id="PF01593"/>
    </source>
</evidence>
<protein>
    <recommendedName>
        <fullName evidence="4">Tryptophan 2-monooxygenase</fullName>
        <ecNumber evidence="3">1.13.12.3</ecNumber>
    </recommendedName>
</protein>
<dbReference type="Proteomes" id="UP000254258">
    <property type="component" value="Unassembled WGS sequence"/>
</dbReference>
<reference evidence="8 9" key="1">
    <citation type="submission" date="2018-07" db="EMBL/GenBank/DDBJ databases">
        <title>Dyella monticola sp. nov. and Dyella psychrodurans sp. nov. isolated from monsoon evergreen broad-leaved forest soil of Dinghu Mountain, China.</title>
        <authorList>
            <person name="Gao Z."/>
            <person name="Qiu L."/>
        </authorList>
    </citation>
    <scope>NUCLEOTIDE SEQUENCE [LARGE SCALE GENOMIC DNA]</scope>
    <source>
        <strain evidence="8 9">4G-K06</strain>
    </source>
</reference>
<organism evidence="8 9">
    <name type="scientific">Dyella monticola</name>
    <dbReference type="NCBI Taxonomy" id="1927958"/>
    <lineage>
        <taxon>Bacteria</taxon>
        <taxon>Pseudomonadati</taxon>
        <taxon>Pseudomonadota</taxon>
        <taxon>Gammaproteobacteria</taxon>
        <taxon>Lysobacterales</taxon>
        <taxon>Rhodanobacteraceae</taxon>
        <taxon>Dyella</taxon>
    </lineage>
</organism>
<evidence type="ECO:0000256" key="3">
    <source>
        <dbReference type="ARBA" id="ARBA00012535"/>
    </source>
</evidence>
<sequence length="535" mass="58732">MQGEQSQLSMTRRDLLRLIGLSAGGAMMYQAMSSLGVAADSPYKGTPVLQGTPRGASVLILGAGLAGMVAAYELRQAGYKVQVLEYNARPGGRNWTLRGGDTYTELGGDTQHCQFDRGLYINPGPWRIPYHHRGLLDYCKKLNVPLEPFVQVNHNAYLHNSDAFGGKPQRYRAVNADYRGYVAELLAKVTQQSKLDAQLTKDDQAQLLESLQRWGALDNHYAYVAGGRTSNRRGYDKEPGGGLSAKPIDSQPLQLHDLLTSKLWSGLADGENYEFQTTLFQAVGGMGRIGEAFGRQLQGVIHYNAKVTAIHQDDHGVAVSYEDARRPGHVQTARADWCICTIPLSILSQIPMNVSAAMTDAISAVPYAASVKIGLQFKRRFWEEDEDIYGGITATSLPINTISYPSSDFNSKGKGVLLGAYAYGLDAYQFTAMSPEERVRQAVEMGNQIHPQYKQEFENGIAVAWHRAPFTLGCFAAWSDDLRAKHYDNLCQIDGRIALAGEHASYLPAWQEGAVTSALDVIARLHQRVLARGAA</sequence>
<keyword evidence="9" id="KW-1185">Reference proteome</keyword>
<dbReference type="InterPro" id="IPR006311">
    <property type="entry name" value="TAT_signal"/>
</dbReference>